<dbReference type="Proteomes" id="UP001054945">
    <property type="component" value="Unassembled WGS sequence"/>
</dbReference>
<keyword evidence="1" id="KW-0472">Membrane</keyword>
<comment type="caution">
    <text evidence="2">The sequence shown here is derived from an EMBL/GenBank/DDBJ whole genome shotgun (WGS) entry which is preliminary data.</text>
</comment>
<reference evidence="2 3" key="1">
    <citation type="submission" date="2021-06" db="EMBL/GenBank/DDBJ databases">
        <title>Caerostris extrusa draft genome.</title>
        <authorList>
            <person name="Kono N."/>
            <person name="Arakawa K."/>
        </authorList>
    </citation>
    <scope>NUCLEOTIDE SEQUENCE [LARGE SCALE GENOMIC DNA]</scope>
</reference>
<feature type="transmembrane region" description="Helical" evidence="1">
    <location>
        <begin position="107"/>
        <end position="124"/>
    </location>
</feature>
<proteinExistence type="predicted"/>
<feature type="transmembrane region" description="Helical" evidence="1">
    <location>
        <begin position="6"/>
        <end position="26"/>
    </location>
</feature>
<organism evidence="2 3">
    <name type="scientific">Caerostris extrusa</name>
    <name type="common">Bark spider</name>
    <name type="synonym">Caerostris bankana</name>
    <dbReference type="NCBI Taxonomy" id="172846"/>
    <lineage>
        <taxon>Eukaryota</taxon>
        <taxon>Metazoa</taxon>
        <taxon>Ecdysozoa</taxon>
        <taxon>Arthropoda</taxon>
        <taxon>Chelicerata</taxon>
        <taxon>Arachnida</taxon>
        <taxon>Araneae</taxon>
        <taxon>Araneomorphae</taxon>
        <taxon>Entelegynae</taxon>
        <taxon>Araneoidea</taxon>
        <taxon>Araneidae</taxon>
        <taxon>Caerostris</taxon>
    </lineage>
</organism>
<evidence type="ECO:0000256" key="1">
    <source>
        <dbReference type="SAM" id="Phobius"/>
    </source>
</evidence>
<evidence type="ECO:0000313" key="3">
    <source>
        <dbReference type="Proteomes" id="UP001054945"/>
    </source>
</evidence>
<evidence type="ECO:0008006" key="4">
    <source>
        <dbReference type="Google" id="ProtNLM"/>
    </source>
</evidence>
<evidence type="ECO:0000313" key="2">
    <source>
        <dbReference type="EMBL" id="GIY80482.1"/>
    </source>
</evidence>
<dbReference type="AlphaFoldDB" id="A0AAV4WCK4"/>
<protein>
    <recommendedName>
        <fullName evidence="4">G-protein coupled receptors family 1 profile domain-containing protein</fullName>
    </recommendedName>
</protein>
<keyword evidence="3" id="KW-1185">Reference proteome</keyword>
<gene>
    <name evidence="2" type="ORF">CEXT_642131</name>
</gene>
<dbReference type="EMBL" id="BPLR01016015">
    <property type="protein sequence ID" value="GIY80482.1"/>
    <property type="molecule type" value="Genomic_DNA"/>
</dbReference>
<feature type="transmembrane region" description="Helical" evidence="1">
    <location>
        <begin position="53"/>
        <end position="72"/>
    </location>
</feature>
<keyword evidence="1" id="KW-1133">Transmembrane helix</keyword>
<keyword evidence="1" id="KW-0812">Transmembrane</keyword>
<name>A0AAV4WCK4_CAEEX</name>
<sequence>MGGFISRLVIFHFYSYFLSLIIWCAMRKRRKLLSKLLSNLRGNNYFSGSKIKIFLLCLICSVPVIIAFLDVIRSYRRETDSRYTYGFEVDDNIRNTLVFIRSLVRSFTYPTFINLIVFLYCLLCQRLCKLTAHLTSEIGTYSLMNLRCPNKQVL</sequence>
<accession>A0AAV4WCK4</accession>